<dbReference type="InterPro" id="IPR050515">
    <property type="entry name" value="Beta-lactam/transpept"/>
</dbReference>
<dbReference type="SUPFAM" id="SSF56601">
    <property type="entry name" value="beta-lactamase/transpeptidase-like"/>
    <property type="match status" value="1"/>
</dbReference>
<dbReference type="InterPro" id="IPR001460">
    <property type="entry name" value="PCN-bd_Tpept"/>
</dbReference>
<evidence type="ECO:0000256" key="2">
    <source>
        <dbReference type="ARBA" id="ARBA00007171"/>
    </source>
</evidence>
<keyword evidence="3" id="KW-0472">Membrane</keyword>
<protein>
    <submittedName>
        <fullName evidence="6">Penicillin-binding protein 2</fullName>
    </submittedName>
</protein>
<sequence>MSKRRKRKPSVLRHKFTVGMQKKLVMLFIAILLAFVILVGRITYINASSGEDYTKTVLDQQQYMSRSIPFKRGDIVDTNGTKLATSERVYNVILDAKVLLSDETKKAENIAATKKALKSYFQIKASAVDAIIADSPDSRYNILKKGISYDDAKAFEAAEKKNSKIKGIWLEEDYVRKYPYNTLACDVLGFSVSGNVGASGLEASYNSTLNGTDGRRYGYQNEDSAIENTVKEPINGNTIVTTIDANLQSIVEKHLEEFNQAHTDEAQEGMGFKNGAVIMMNPNTGEVLAMASSPTYDLNNPRDLSKYYTEEEITGMSSDDKIDALNELWRNFCVSDTFEPGSTIKPFTVATGLEIGALKGDETYYCGGSLQIDEWEIKCISYDNGGHGQQNLTQVMENSCNVALMQIGLAIGPEEFCKYQSIFGFGQYTGIDLPGEAVGILQSPDGMIKTDLATNSFGQNFNVTMLQLATGFCSLINGGDYYEPHLVKAIQDENGNVIQTIDPVLEKKTISKETSDKLKSYMYSVVQNGSGRYAQVEGYDIGGKTGTAEKLPRGENKNVVSFIGYAPQENPEIMIYVVIDEPNAPDQSATSSLISQLASDIMAEAFPYLNITKAPAE</sequence>
<dbReference type="InterPro" id="IPR036138">
    <property type="entry name" value="PBP_dimer_sf"/>
</dbReference>
<dbReference type="Gene3D" id="3.40.710.10">
    <property type="entry name" value="DD-peptidase/beta-lactamase superfamily"/>
    <property type="match status" value="1"/>
</dbReference>
<comment type="similarity">
    <text evidence="2">Belongs to the transpeptidase family.</text>
</comment>
<organism evidence="6 8">
    <name type="scientific">Coprococcus comes</name>
    <dbReference type="NCBI Taxonomy" id="410072"/>
    <lineage>
        <taxon>Bacteria</taxon>
        <taxon>Bacillati</taxon>
        <taxon>Bacillota</taxon>
        <taxon>Clostridia</taxon>
        <taxon>Lachnospirales</taxon>
        <taxon>Lachnospiraceae</taxon>
        <taxon>Coprococcus</taxon>
    </lineage>
</organism>
<comment type="subcellular location">
    <subcellularLocation>
        <location evidence="1">Membrane</location>
    </subcellularLocation>
</comment>
<dbReference type="InterPro" id="IPR005311">
    <property type="entry name" value="PBP_dimer"/>
</dbReference>
<dbReference type="GO" id="GO:0005886">
    <property type="term" value="C:plasma membrane"/>
    <property type="evidence" value="ECO:0007669"/>
    <property type="project" value="TreeGrafter"/>
</dbReference>
<gene>
    <name evidence="6" type="primary">penA_1</name>
    <name evidence="6" type="ORF">ERS852574_02208</name>
    <name evidence="7" type="ORF">HUU93_11985</name>
</gene>
<evidence type="ECO:0000259" key="4">
    <source>
        <dbReference type="Pfam" id="PF00905"/>
    </source>
</evidence>
<dbReference type="EMBL" id="CYXR01000016">
    <property type="protein sequence ID" value="CUN02321.1"/>
    <property type="molecule type" value="Genomic_DNA"/>
</dbReference>
<dbReference type="PANTHER" id="PTHR30627:SF1">
    <property type="entry name" value="PEPTIDOGLYCAN D,D-TRANSPEPTIDASE FTSI"/>
    <property type="match status" value="1"/>
</dbReference>
<name>A0A173THZ8_9FIRM</name>
<evidence type="ECO:0000313" key="7">
    <source>
        <dbReference type="EMBL" id="NUN87301.1"/>
    </source>
</evidence>
<dbReference type="AlphaFoldDB" id="A0A173THZ8"/>
<evidence type="ECO:0000259" key="5">
    <source>
        <dbReference type="Pfam" id="PF03717"/>
    </source>
</evidence>
<reference evidence="7 9" key="3">
    <citation type="submission" date="2020-07" db="EMBL/GenBank/DDBJ databases">
        <title>Bacterial metabolism rescues the inhibition of intestinal drug absorption by food and drug additives.</title>
        <authorList>
            <person name="Zou L."/>
            <person name="Spanogiannopoulos P."/>
            <person name="Chien H.-C."/>
            <person name="Pieper L.M."/>
            <person name="Cai W."/>
            <person name="Khuri N."/>
            <person name="Pottel J."/>
            <person name="Vora B."/>
            <person name="Ni Z."/>
            <person name="Tsakalozou E."/>
            <person name="Zhang W."/>
            <person name="Shoichet B.K."/>
            <person name="Giacomini K.M."/>
            <person name="Turnbaugh P.J."/>
        </authorList>
    </citation>
    <scope>NUCLEOTIDE SEQUENCE [LARGE SCALE GENOMIC DNA]</scope>
    <source>
        <strain evidence="7 9">F22</strain>
    </source>
</reference>
<dbReference type="GO" id="GO:0071555">
    <property type="term" value="P:cell wall organization"/>
    <property type="evidence" value="ECO:0007669"/>
    <property type="project" value="TreeGrafter"/>
</dbReference>
<dbReference type="SUPFAM" id="SSF56519">
    <property type="entry name" value="Penicillin binding protein dimerisation domain"/>
    <property type="match status" value="1"/>
</dbReference>
<proteinExistence type="inferred from homology"/>
<dbReference type="RefSeq" id="WP_055157369.1">
    <property type="nucleotide sequence ID" value="NZ_CAXSNH010000002.1"/>
</dbReference>
<dbReference type="InterPro" id="IPR012338">
    <property type="entry name" value="Beta-lactam/transpept-like"/>
</dbReference>
<dbReference type="Proteomes" id="UP000095727">
    <property type="component" value="Unassembled WGS sequence"/>
</dbReference>
<dbReference type="GO" id="GO:0008658">
    <property type="term" value="F:penicillin binding"/>
    <property type="evidence" value="ECO:0007669"/>
    <property type="project" value="InterPro"/>
</dbReference>
<evidence type="ECO:0000256" key="1">
    <source>
        <dbReference type="ARBA" id="ARBA00004370"/>
    </source>
</evidence>
<dbReference type="Pfam" id="PF03717">
    <property type="entry name" value="PBP_dimer"/>
    <property type="match status" value="1"/>
</dbReference>
<evidence type="ECO:0000256" key="3">
    <source>
        <dbReference type="ARBA" id="ARBA00023136"/>
    </source>
</evidence>
<feature type="domain" description="Penicillin-binding protein dimerisation" evidence="5">
    <location>
        <begin position="68"/>
        <end position="225"/>
    </location>
</feature>
<feature type="domain" description="Penicillin-binding protein transpeptidase" evidence="4">
    <location>
        <begin position="275"/>
        <end position="602"/>
    </location>
</feature>
<evidence type="ECO:0000313" key="6">
    <source>
        <dbReference type="EMBL" id="CUN02321.1"/>
    </source>
</evidence>
<evidence type="ECO:0000313" key="8">
    <source>
        <dbReference type="Proteomes" id="UP000095727"/>
    </source>
</evidence>
<dbReference type="Pfam" id="PF00905">
    <property type="entry name" value="Transpeptidase"/>
    <property type="match status" value="1"/>
</dbReference>
<dbReference type="EMBL" id="JABWDC010000051">
    <property type="protein sequence ID" value="NUN87301.1"/>
    <property type="molecule type" value="Genomic_DNA"/>
</dbReference>
<evidence type="ECO:0000313" key="9">
    <source>
        <dbReference type="Proteomes" id="UP000554488"/>
    </source>
</evidence>
<dbReference type="PANTHER" id="PTHR30627">
    <property type="entry name" value="PEPTIDOGLYCAN D,D-TRANSPEPTIDASE"/>
    <property type="match status" value="1"/>
</dbReference>
<dbReference type="Gene3D" id="3.90.1310.10">
    <property type="entry name" value="Penicillin-binding protein 2a (Domain 2)"/>
    <property type="match status" value="1"/>
</dbReference>
<reference evidence="7 9" key="2">
    <citation type="submission" date="2020-04" db="EMBL/GenBank/DDBJ databases">
        <authorList>
            <person name="Pieper L."/>
        </authorList>
    </citation>
    <scope>NUCLEOTIDE SEQUENCE [LARGE SCALE GENOMIC DNA]</scope>
    <source>
        <strain evidence="7 9">F22</strain>
    </source>
</reference>
<reference evidence="6 8" key="1">
    <citation type="submission" date="2015-09" db="EMBL/GenBank/DDBJ databases">
        <authorList>
            <consortium name="Pathogen Informatics"/>
        </authorList>
    </citation>
    <scope>NUCLEOTIDE SEQUENCE [LARGE SCALE GENOMIC DNA]</scope>
    <source>
        <strain evidence="6 8">2789STDY5834962</strain>
    </source>
</reference>
<accession>A0A173THZ8</accession>
<dbReference type="Proteomes" id="UP000554488">
    <property type="component" value="Unassembled WGS sequence"/>
</dbReference>